<dbReference type="EMBL" id="QRGA01000008">
    <property type="protein sequence ID" value="RDU97927.1"/>
    <property type="molecule type" value="Genomic_DNA"/>
</dbReference>
<evidence type="ECO:0008006" key="4">
    <source>
        <dbReference type="Google" id="ProtNLM"/>
    </source>
</evidence>
<accession>A0A3D8JXU1</accession>
<dbReference type="Proteomes" id="UP000256838">
    <property type="component" value="Unassembled WGS sequence"/>
</dbReference>
<gene>
    <name evidence="2" type="ORF">DWV00_15425</name>
</gene>
<dbReference type="AlphaFoldDB" id="A0A3D8JXU1"/>
<protein>
    <recommendedName>
        <fullName evidence="4">DUF4760 domain-containing protein</fullName>
    </recommendedName>
</protein>
<keyword evidence="1" id="KW-0472">Membrane</keyword>
<keyword evidence="1" id="KW-1133">Transmembrane helix</keyword>
<evidence type="ECO:0000313" key="2">
    <source>
        <dbReference type="EMBL" id="RDU97927.1"/>
    </source>
</evidence>
<comment type="caution">
    <text evidence="2">The sequence shown here is derived from an EMBL/GenBank/DDBJ whole genome shotgun (WGS) entry which is preliminary data.</text>
</comment>
<keyword evidence="3" id="KW-1185">Reference proteome</keyword>
<feature type="transmembrane region" description="Helical" evidence="1">
    <location>
        <begin position="24"/>
        <end position="45"/>
    </location>
</feature>
<organism evidence="2 3">
    <name type="scientific">Trinickia dinghuensis</name>
    <dbReference type="NCBI Taxonomy" id="2291023"/>
    <lineage>
        <taxon>Bacteria</taxon>
        <taxon>Pseudomonadati</taxon>
        <taxon>Pseudomonadota</taxon>
        <taxon>Betaproteobacteria</taxon>
        <taxon>Burkholderiales</taxon>
        <taxon>Burkholderiaceae</taxon>
        <taxon>Trinickia</taxon>
    </lineage>
</organism>
<sequence length="207" mass="23378">MATLVAIALFAAFNYKPIQSAADAAAWVQGIGSLLAITAAIWIYAKQCQNKKSDDNAEIRAFVEAIREEVQAAWTSYCVEIHPALRALPDGQHFKLIYPVSTEGFTIYNNSALMVGKVSDPELRRSIIHTYALAKSLVYSFHMNNIMLNEYRQLLLMYHQADREAVLTAHIDSLRIYATKLKERDTWISQAAESLQIRIDQWLAASR</sequence>
<evidence type="ECO:0000313" key="3">
    <source>
        <dbReference type="Proteomes" id="UP000256838"/>
    </source>
</evidence>
<keyword evidence="1" id="KW-0812">Transmembrane</keyword>
<proteinExistence type="predicted"/>
<reference evidence="2 3" key="1">
    <citation type="submission" date="2018-08" db="EMBL/GenBank/DDBJ databases">
        <title>Paraburkholderia sp. DHOM06 isolated from forest soil.</title>
        <authorList>
            <person name="Gao Z.-H."/>
            <person name="Qiu L.-H."/>
        </authorList>
    </citation>
    <scope>NUCLEOTIDE SEQUENCE [LARGE SCALE GENOMIC DNA]</scope>
    <source>
        <strain evidence="2 3">DHOM06</strain>
    </source>
</reference>
<evidence type="ECO:0000256" key="1">
    <source>
        <dbReference type="SAM" id="Phobius"/>
    </source>
</evidence>
<name>A0A3D8JXU1_9BURK</name>